<dbReference type="OrthoDB" id="9813368at2"/>
<dbReference type="MEROPS" id="C40.001"/>
<organism evidence="6 7">
    <name type="scientific">Roseovarius nubinhibens (strain ATCC BAA-591 / DSM 15170 / ISM)</name>
    <dbReference type="NCBI Taxonomy" id="89187"/>
    <lineage>
        <taxon>Bacteria</taxon>
        <taxon>Pseudomonadati</taxon>
        <taxon>Pseudomonadota</taxon>
        <taxon>Alphaproteobacteria</taxon>
        <taxon>Rhodobacterales</taxon>
        <taxon>Roseobacteraceae</taxon>
        <taxon>Roseovarius</taxon>
    </lineage>
</organism>
<keyword evidence="3" id="KW-0378">Hydrolase</keyword>
<dbReference type="eggNOG" id="COG0791">
    <property type="taxonomic scope" value="Bacteria"/>
</dbReference>
<evidence type="ECO:0000313" key="7">
    <source>
        <dbReference type="Proteomes" id="UP000005954"/>
    </source>
</evidence>
<dbReference type="GO" id="GO:0006508">
    <property type="term" value="P:proteolysis"/>
    <property type="evidence" value="ECO:0007669"/>
    <property type="project" value="UniProtKB-KW"/>
</dbReference>
<dbReference type="PANTHER" id="PTHR47359">
    <property type="entry name" value="PEPTIDOGLYCAN DL-ENDOPEPTIDASE CWLO"/>
    <property type="match status" value="1"/>
</dbReference>
<accession>A3SIB1</accession>
<keyword evidence="2" id="KW-0645">Protease</keyword>
<comment type="similarity">
    <text evidence="1">Belongs to the peptidase C40 family.</text>
</comment>
<keyword evidence="7" id="KW-1185">Reference proteome</keyword>
<keyword evidence="4" id="KW-0788">Thiol protease</keyword>
<dbReference type="Gene3D" id="3.90.1720.10">
    <property type="entry name" value="endopeptidase domain like (from Nostoc punctiforme)"/>
    <property type="match status" value="1"/>
</dbReference>
<dbReference type="AlphaFoldDB" id="A3SIB1"/>
<evidence type="ECO:0000256" key="4">
    <source>
        <dbReference type="ARBA" id="ARBA00022807"/>
    </source>
</evidence>
<dbReference type="InterPro" id="IPR038765">
    <property type="entry name" value="Papain-like_cys_pep_sf"/>
</dbReference>
<proteinExistence type="inferred from homology"/>
<dbReference type="InterPro" id="IPR051794">
    <property type="entry name" value="PG_Endopeptidase_C40"/>
</dbReference>
<reference evidence="6 7" key="1">
    <citation type="submission" date="2005-12" db="EMBL/GenBank/DDBJ databases">
        <authorList>
            <person name="Moran M.A."/>
            <person name="Ferriera S."/>
            <person name="Johnson J."/>
            <person name="Kravitz S."/>
            <person name="Halpern A."/>
            <person name="Remington K."/>
            <person name="Beeson K."/>
            <person name="Tran B."/>
            <person name="Rogers Y.-H."/>
            <person name="Friedman R."/>
            <person name="Venter J.C."/>
        </authorList>
    </citation>
    <scope>NUCLEOTIDE SEQUENCE [LARGE SCALE GENOMIC DNA]</scope>
    <source>
        <strain evidence="7">ATCC BAA-591 / DSM 15170 / ISM</strain>
    </source>
</reference>
<gene>
    <name evidence="6" type="ORF">ISM_02345</name>
</gene>
<dbReference type="InterPro" id="IPR000064">
    <property type="entry name" value="NLP_P60_dom"/>
</dbReference>
<evidence type="ECO:0000256" key="2">
    <source>
        <dbReference type="ARBA" id="ARBA00022670"/>
    </source>
</evidence>
<sequence length="279" mass="29782">MDRRRHFANDRVAHASLRGQVTAERFAEGTAMRVVAPVLSLYAYPHAPRVERQVLLGQRVTHLETREGWAFLRDEGNGHVGYARAEGLAGWARPTHRVQMARTLVFAAPDIKCAGPVPLSLGSQLCVVGEAGRFVRLLDGRYALAAHLAPAEEPESDPVAVAERLLGTPYLWGGNSGFGIDCSGLVQAGLAACGRACPGDSDMQAAELGQSLDEGAELQRGDLVFWKGHVGMMADSVTLLHANAHHMAVAYEPLRAAIARIAAQGEGPVTARKRLGGLS</sequence>
<dbReference type="STRING" id="89187.ISM_02345"/>
<protein>
    <submittedName>
        <fullName evidence="6">NLP/P60 family protein</fullName>
    </submittedName>
</protein>
<dbReference type="PROSITE" id="PS51935">
    <property type="entry name" value="NLPC_P60"/>
    <property type="match status" value="1"/>
</dbReference>
<dbReference type="EMBL" id="AALY01000001">
    <property type="protein sequence ID" value="EAP77092.1"/>
    <property type="molecule type" value="Genomic_DNA"/>
</dbReference>
<name>A3SIB1_ROSNI</name>
<comment type="caution">
    <text evidence="6">The sequence shown here is derived from an EMBL/GenBank/DDBJ whole genome shotgun (WGS) entry which is preliminary data.</text>
</comment>
<feature type="domain" description="NlpC/P60" evidence="5">
    <location>
        <begin position="152"/>
        <end position="276"/>
    </location>
</feature>
<dbReference type="HOGENOM" id="CLU_016043_13_3_5"/>
<dbReference type="SUPFAM" id="SSF54001">
    <property type="entry name" value="Cysteine proteinases"/>
    <property type="match status" value="1"/>
</dbReference>
<dbReference type="PANTHER" id="PTHR47359:SF3">
    <property type="entry name" value="NLP_P60 DOMAIN-CONTAINING PROTEIN-RELATED"/>
    <property type="match status" value="1"/>
</dbReference>
<evidence type="ECO:0000259" key="5">
    <source>
        <dbReference type="PROSITE" id="PS51935"/>
    </source>
</evidence>
<dbReference type="RefSeq" id="WP_009812494.1">
    <property type="nucleotide sequence ID" value="NZ_CH724156.1"/>
</dbReference>
<dbReference type="Pfam" id="PF00877">
    <property type="entry name" value="NLPC_P60"/>
    <property type="match status" value="1"/>
</dbReference>
<evidence type="ECO:0000256" key="3">
    <source>
        <dbReference type="ARBA" id="ARBA00022801"/>
    </source>
</evidence>
<evidence type="ECO:0000313" key="6">
    <source>
        <dbReference type="EMBL" id="EAP77092.1"/>
    </source>
</evidence>
<evidence type="ECO:0000256" key="1">
    <source>
        <dbReference type="ARBA" id="ARBA00007074"/>
    </source>
</evidence>
<dbReference type="Proteomes" id="UP000005954">
    <property type="component" value="Unassembled WGS sequence"/>
</dbReference>
<dbReference type="GO" id="GO:0008234">
    <property type="term" value="F:cysteine-type peptidase activity"/>
    <property type="evidence" value="ECO:0007669"/>
    <property type="project" value="UniProtKB-KW"/>
</dbReference>